<evidence type="ECO:0000313" key="2">
    <source>
        <dbReference type="Proteomes" id="UP000053859"/>
    </source>
</evidence>
<organism evidence="1 2">
    <name type="scientific">Streptomyces azureus</name>
    <dbReference type="NCBI Taxonomy" id="146537"/>
    <lineage>
        <taxon>Bacteria</taxon>
        <taxon>Bacillati</taxon>
        <taxon>Actinomycetota</taxon>
        <taxon>Actinomycetes</taxon>
        <taxon>Kitasatosporales</taxon>
        <taxon>Streptomycetaceae</taxon>
        <taxon>Streptomyces</taxon>
    </lineage>
</organism>
<dbReference type="AlphaFoldDB" id="A0A0K8PE72"/>
<dbReference type="OrthoDB" id="670612at2"/>
<accession>A0A0K8PE72</accession>
<name>A0A0K8PE72_STRAJ</name>
<evidence type="ECO:0000313" key="1">
    <source>
        <dbReference type="EMBL" id="GAP46196.1"/>
    </source>
</evidence>
<gene>
    <name evidence="1" type="ORF">SAZU_0931</name>
</gene>
<dbReference type="EMBL" id="DF968205">
    <property type="protein sequence ID" value="GAP46196.1"/>
    <property type="molecule type" value="Genomic_DNA"/>
</dbReference>
<protein>
    <submittedName>
        <fullName evidence="1">Uncharacterized protein</fullName>
    </submittedName>
</protein>
<sequence>MDTADLAGTYTYRSFLDRPEPVDDFNTLRFAQLELRLSVEPGGVVSGALVFPTDPGEEPLAMDMTGKATNGPGVHFTLTGRGQPDTPISDFHYEYEGIVLPRWPTGINQRQTLAGTVLRAANHGSGPTLARAGQTASFLAVKRGA</sequence>
<reference evidence="1" key="1">
    <citation type="journal article" date="2015" name="Genome Announc.">
        <title>Draft Genome Sequence of Thiostrepton-Producing Streptomyces azureus ATCC 14921.</title>
        <authorList>
            <person name="Sakihara K."/>
            <person name="Maeda J."/>
            <person name="Tashiro K."/>
            <person name="Fujino Y."/>
            <person name="Kuhara S."/>
            <person name="Ohshima T."/>
            <person name="Ogata S."/>
            <person name="Doi K."/>
        </authorList>
    </citation>
    <scope>NUCLEOTIDE SEQUENCE [LARGE SCALE GENOMIC DNA]</scope>
    <source>
        <strain evidence="1">ATCC14921</strain>
    </source>
</reference>
<proteinExistence type="predicted"/>
<keyword evidence="2" id="KW-1185">Reference proteome</keyword>
<dbReference type="PATRIC" id="fig|146537.3.peg.981"/>
<dbReference type="RefSeq" id="WP_059415134.1">
    <property type="nucleotide sequence ID" value="NZ_DF968205.1"/>
</dbReference>
<dbReference type="Proteomes" id="UP000053859">
    <property type="component" value="Unassembled WGS sequence"/>
</dbReference>